<dbReference type="PANTHER" id="PTHR23528:SF1">
    <property type="entry name" value="MAJOR FACILITATOR SUPERFAMILY (MFS) PROFILE DOMAIN-CONTAINING PROTEIN"/>
    <property type="match status" value="1"/>
</dbReference>
<evidence type="ECO:0000259" key="6">
    <source>
        <dbReference type="PROSITE" id="PS50850"/>
    </source>
</evidence>
<feature type="domain" description="Major facilitator superfamily (MFS) profile" evidence="6">
    <location>
        <begin position="218"/>
        <end position="401"/>
    </location>
</feature>
<name>A0ABN3FQY1_9ACTN</name>
<feature type="transmembrane region" description="Helical" evidence="5">
    <location>
        <begin position="178"/>
        <end position="198"/>
    </location>
</feature>
<feature type="transmembrane region" description="Helical" evidence="5">
    <location>
        <begin position="89"/>
        <end position="107"/>
    </location>
</feature>
<dbReference type="Proteomes" id="UP001501444">
    <property type="component" value="Unassembled WGS sequence"/>
</dbReference>
<keyword evidence="8" id="KW-1185">Reference proteome</keyword>
<feature type="transmembrane region" description="Helical" evidence="5">
    <location>
        <begin position="149"/>
        <end position="172"/>
    </location>
</feature>
<accession>A0ABN3FQY1</accession>
<evidence type="ECO:0000256" key="4">
    <source>
        <dbReference type="ARBA" id="ARBA00023136"/>
    </source>
</evidence>
<evidence type="ECO:0000256" key="5">
    <source>
        <dbReference type="SAM" id="Phobius"/>
    </source>
</evidence>
<organism evidence="7 8">
    <name type="scientific">Dactylosporangium salmoneum</name>
    <dbReference type="NCBI Taxonomy" id="53361"/>
    <lineage>
        <taxon>Bacteria</taxon>
        <taxon>Bacillati</taxon>
        <taxon>Actinomycetota</taxon>
        <taxon>Actinomycetes</taxon>
        <taxon>Micromonosporales</taxon>
        <taxon>Micromonosporaceae</taxon>
        <taxon>Dactylosporangium</taxon>
    </lineage>
</organism>
<dbReference type="EMBL" id="BAAARV010000015">
    <property type="protein sequence ID" value="GAA2335314.1"/>
    <property type="molecule type" value="Genomic_DNA"/>
</dbReference>
<evidence type="ECO:0000256" key="1">
    <source>
        <dbReference type="ARBA" id="ARBA00004651"/>
    </source>
</evidence>
<dbReference type="PROSITE" id="PS50850">
    <property type="entry name" value="MFS"/>
    <property type="match status" value="1"/>
</dbReference>
<feature type="transmembrane region" description="Helical" evidence="5">
    <location>
        <begin position="256"/>
        <end position="275"/>
    </location>
</feature>
<feature type="transmembrane region" description="Helical" evidence="5">
    <location>
        <begin position="350"/>
        <end position="372"/>
    </location>
</feature>
<keyword evidence="2 5" id="KW-0812">Transmembrane</keyword>
<feature type="transmembrane region" description="Helical" evidence="5">
    <location>
        <begin position="312"/>
        <end position="338"/>
    </location>
</feature>
<evidence type="ECO:0000313" key="7">
    <source>
        <dbReference type="EMBL" id="GAA2335314.1"/>
    </source>
</evidence>
<keyword evidence="3 5" id="KW-1133">Transmembrane helix</keyword>
<comment type="subcellular location">
    <subcellularLocation>
        <location evidence="1">Cell membrane</location>
        <topology evidence="1">Multi-pass membrane protein</topology>
    </subcellularLocation>
</comment>
<protein>
    <submittedName>
        <fullName evidence="7">MFS transporter</fullName>
    </submittedName>
</protein>
<gene>
    <name evidence="7" type="ORF">GCM10010170_015160</name>
</gene>
<dbReference type="InterPro" id="IPR036259">
    <property type="entry name" value="MFS_trans_sf"/>
</dbReference>
<dbReference type="PANTHER" id="PTHR23528">
    <property type="match status" value="1"/>
</dbReference>
<feature type="transmembrane region" description="Helical" evidence="5">
    <location>
        <begin position="287"/>
        <end position="306"/>
    </location>
</feature>
<feature type="transmembrane region" description="Helical" evidence="5">
    <location>
        <begin position="378"/>
        <end position="397"/>
    </location>
</feature>
<dbReference type="Gene3D" id="1.20.1250.20">
    <property type="entry name" value="MFS general substrate transporter like domains"/>
    <property type="match status" value="2"/>
</dbReference>
<feature type="transmembrane region" description="Helical" evidence="5">
    <location>
        <begin position="12"/>
        <end position="34"/>
    </location>
</feature>
<feature type="transmembrane region" description="Helical" evidence="5">
    <location>
        <begin position="219"/>
        <end position="244"/>
    </location>
</feature>
<feature type="transmembrane region" description="Helical" evidence="5">
    <location>
        <begin position="54"/>
        <end position="77"/>
    </location>
</feature>
<dbReference type="InterPro" id="IPR020846">
    <property type="entry name" value="MFS_dom"/>
</dbReference>
<evidence type="ECO:0000256" key="3">
    <source>
        <dbReference type="ARBA" id="ARBA00022989"/>
    </source>
</evidence>
<dbReference type="SUPFAM" id="SSF103473">
    <property type="entry name" value="MFS general substrate transporter"/>
    <property type="match status" value="1"/>
</dbReference>
<dbReference type="InterPro" id="IPR011701">
    <property type="entry name" value="MFS"/>
</dbReference>
<proteinExistence type="predicted"/>
<reference evidence="7 8" key="1">
    <citation type="journal article" date="2019" name="Int. J. Syst. Evol. Microbiol.">
        <title>The Global Catalogue of Microorganisms (GCM) 10K type strain sequencing project: providing services to taxonomists for standard genome sequencing and annotation.</title>
        <authorList>
            <consortium name="The Broad Institute Genomics Platform"/>
            <consortium name="The Broad Institute Genome Sequencing Center for Infectious Disease"/>
            <person name="Wu L."/>
            <person name="Ma J."/>
        </authorList>
    </citation>
    <scope>NUCLEOTIDE SEQUENCE [LARGE SCALE GENOMIC DNA]</scope>
    <source>
        <strain evidence="7 8">JCM 3272</strain>
    </source>
</reference>
<comment type="caution">
    <text evidence="7">The sequence shown here is derived from an EMBL/GenBank/DDBJ whole genome shotgun (WGS) entry which is preliminary data.</text>
</comment>
<dbReference type="CDD" id="cd06174">
    <property type="entry name" value="MFS"/>
    <property type="match status" value="1"/>
</dbReference>
<evidence type="ECO:0000256" key="2">
    <source>
        <dbReference type="ARBA" id="ARBA00022692"/>
    </source>
</evidence>
<keyword evidence="4 5" id="KW-0472">Membrane</keyword>
<dbReference type="Pfam" id="PF07690">
    <property type="entry name" value="MFS_1"/>
    <property type="match status" value="1"/>
</dbReference>
<evidence type="ECO:0000313" key="8">
    <source>
        <dbReference type="Proteomes" id="UP001501444"/>
    </source>
</evidence>
<sequence length="401" mass="42277">MSERAFAEPVQRVGAGWVALLVLAQLAVWMGFFTPIQVLLPNQIQEISPADKESLLGVVTALGAAAAVIVNPLAGALSDRTAGRFGRRHVWTFGGAILAGASLVALAGRHTILGVAIGWVLAQACLNTMLATLTAAVPDRVPVDQRGAVSAWVGIPQVLGVVLGVVLVTAIVTGTAPGYIALAVLVVLLPLPFVFATPDDRIRAEDRPPFKLTKFSPDFAWAWITRFLVQLGNALGTLYLLYFLQDRVRVADPDTGVLVLILVYTLALMATTVFAGRRSDRTGRRRVFVIWSGVVMAVAALLLAFWPTWPVAVVAAAVLGAGYGVYQAVDAALITQVLPRAADRAKDLGVINIANSAPQVLGPALAAPIVVYLGGYPVLYVATAVATLLGSVFVLRIRSVP</sequence>
<dbReference type="RefSeq" id="WP_344611527.1">
    <property type="nucleotide sequence ID" value="NZ_BAAARV010000015.1"/>
</dbReference>
<feature type="transmembrane region" description="Helical" evidence="5">
    <location>
        <begin position="113"/>
        <end position="137"/>
    </location>
</feature>